<evidence type="ECO:0000256" key="10">
    <source>
        <dbReference type="ARBA" id="ARBA00023136"/>
    </source>
</evidence>
<dbReference type="EMBL" id="FOVC01000011">
    <property type="protein sequence ID" value="SFN60238.1"/>
    <property type="molecule type" value="Genomic_DNA"/>
</dbReference>
<keyword evidence="8" id="KW-0812">Transmembrane</keyword>
<feature type="domain" description="Ketosynthase family 3 (KS3)" evidence="15">
    <location>
        <begin position="1"/>
        <end position="326"/>
    </location>
</feature>
<reference evidence="17" key="1">
    <citation type="submission" date="2016-10" db="EMBL/GenBank/DDBJ databases">
        <authorList>
            <person name="Varghese N."/>
            <person name="Submissions S."/>
        </authorList>
    </citation>
    <scope>NUCLEOTIDE SEQUENCE [LARGE SCALE GENOMIC DNA]</scope>
    <source>
        <strain evidence="17">N6PO6</strain>
    </source>
</reference>
<evidence type="ECO:0000256" key="8">
    <source>
        <dbReference type="ARBA" id="ARBA00022692"/>
    </source>
</evidence>
<keyword evidence="10" id="KW-0472">Membrane</keyword>
<dbReference type="InterPro" id="IPR000794">
    <property type="entry name" value="Beta-ketoacyl_synthase"/>
</dbReference>
<dbReference type="PROSITE" id="PS52004">
    <property type="entry name" value="KS3_2"/>
    <property type="match status" value="1"/>
</dbReference>
<keyword evidence="5" id="KW-1003">Cell membrane</keyword>
<evidence type="ECO:0000313" key="17">
    <source>
        <dbReference type="Proteomes" id="UP000242222"/>
    </source>
</evidence>
<dbReference type="SMART" id="SM00825">
    <property type="entry name" value="PKS_KS"/>
    <property type="match status" value="1"/>
</dbReference>
<keyword evidence="9" id="KW-1133">Transmembrane helix</keyword>
<dbReference type="STRING" id="1367852.SAMN05216516_111101"/>
<evidence type="ECO:0000256" key="3">
    <source>
        <dbReference type="ARBA" id="ARBA00008467"/>
    </source>
</evidence>
<gene>
    <name evidence="16" type="ORF">SAMN05216516_111101</name>
</gene>
<dbReference type="InterPro" id="IPR014031">
    <property type="entry name" value="Ketoacyl_synth_C"/>
</dbReference>
<name>A0A1I5ACX2_9GAMM</name>
<evidence type="ECO:0000256" key="4">
    <source>
        <dbReference type="ARBA" id="ARBA00022458"/>
    </source>
</evidence>
<evidence type="ECO:0000259" key="15">
    <source>
        <dbReference type="PROSITE" id="PS52004"/>
    </source>
</evidence>
<evidence type="ECO:0000313" key="16">
    <source>
        <dbReference type="EMBL" id="SFN60238.1"/>
    </source>
</evidence>
<keyword evidence="7 14" id="KW-0808">Transferase</keyword>
<evidence type="ECO:0000256" key="6">
    <source>
        <dbReference type="ARBA" id="ARBA00022519"/>
    </source>
</evidence>
<dbReference type="SUPFAM" id="SSF53901">
    <property type="entry name" value="Thiolase-like"/>
    <property type="match status" value="2"/>
</dbReference>
<proteinExistence type="inferred from homology"/>
<protein>
    <recommendedName>
        <fullName evidence="12">Nodulation protein E</fullName>
    </recommendedName>
    <alternativeName>
        <fullName evidence="13">Host-specificity of nodulation protein B</fullName>
    </alternativeName>
</protein>
<dbReference type="PANTHER" id="PTHR11712:SF352">
    <property type="entry name" value="3-OXOACYL-[ACYL-CARRIER-PROTEIN] SYNTHASE"/>
    <property type="match status" value="1"/>
</dbReference>
<dbReference type="GO" id="GO:0006633">
    <property type="term" value="P:fatty acid biosynthetic process"/>
    <property type="evidence" value="ECO:0007669"/>
    <property type="project" value="TreeGrafter"/>
</dbReference>
<comment type="function">
    <text evidence="11">Proposed to synthesize NOD factor fatty acyl chain. Involved in the synthesis of a highly unsaturated fatty acid moiety, which forms part of a lipo-oligosaccharide that is responsible for host specificity.</text>
</comment>
<dbReference type="InterPro" id="IPR020841">
    <property type="entry name" value="PKS_Beta-ketoAc_synthase_dom"/>
</dbReference>
<dbReference type="CDD" id="cd00834">
    <property type="entry name" value="KAS_I_II"/>
    <property type="match status" value="1"/>
</dbReference>
<evidence type="ECO:0000256" key="2">
    <source>
        <dbReference type="ARBA" id="ARBA00005189"/>
    </source>
</evidence>
<evidence type="ECO:0000256" key="12">
    <source>
        <dbReference type="ARBA" id="ARBA00039445"/>
    </source>
</evidence>
<dbReference type="PANTHER" id="PTHR11712">
    <property type="entry name" value="POLYKETIDE SYNTHASE-RELATED"/>
    <property type="match status" value="1"/>
</dbReference>
<dbReference type="Gene3D" id="3.40.47.10">
    <property type="match status" value="1"/>
</dbReference>
<dbReference type="GO" id="GO:0004315">
    <property type="term" value="F:3-oxoacyl-[acyl-carrier-protein] synthase activity"/>
    <property type="evidence" value="ECO:0007669"/>
    <property type="project" value="TreeGrafter"/>
</dbReference>
<dbReference type="RefSeq" id="WP_230479601.1">
    <property type="nucleotide sequence ID" value="NZ_FOVC01000011.1"/>
</dbReference>
<evidence type="ECO:0000256" key="11">
    <source>
        <dbReference type="ARBA" id="ARBA00037576"/>
    </source>
</evidence>
<dbReference type="AlphaFoldDB" id="A0A1I5ACX2"/>
<dbReference type="InterPro" id="IPR014030">
    <property type="entry name" value="Ketoacyl_synth_N"/>
</dbReference>
<keyword evidence="17" id="KW-1185">Reference proteome</keyword>
<sequence>MSFPDSSILDHYHNTDCGVIVGTGRGGFDNIAANYFAYREENPSIQARFHTMPSIATAVISVNWNLKDYQSTPVAACATGNIAIGEAYEIIKSGKMSLMLAGGAESTMGHFPVWSIDVLSALSKEKYDPQKPCCPFSKERSGFILSEGSAVVCLESLEKAKKRNAKILGEVIGYANHSDAWPVLTAPAEDMEGKIKTLENAIKSSGLTCNDIDYINAHGTSTPMNDLSETQVSKEVFGDLAYKIPMTSTKSYTGHLISAAGSMETIFCLKAMEYKIIPATINFKKPDPLCDLNYVPNEHLLHYPVKHAMNVNYGFGGANSCLILKEYQNE</sequence>
<organism evidence="16 17">
    <name type="scientific">Izhakiella capsodis</name>
    <dbReference type="NCBI Taxonomy" id="1367852"/>
    <lineage>
        <taxon>Bacteria</taxon>
        <taxon>Pseudomonadati</taxon>
        <taxon>Pseudomonadota</taxon>
        <taxon>Gammaproteobacteria</taxon>
        <taxon>Enterobacterales</taxon>
        <taxon>Erwiniaceae</taxon>
        <taxon>Izhakiella</taxon>
    </lineage>
</organism>
<dbReference type="Proteomes" id="UP000242222">
    <property type="component" value="Unassembled WGS sequence"/>
</dbReference>
<comment type="subcellular location">
    <subcellularLocation>
        <location evidence="1">Cell inner membrane</location>
    </subcellularLocation>
</comment>
<evidence type="ECO:0000256" key="9">
    <source>
        <dbReference type="ARBA" id="ARBA00022989"/>
    </source>
</evidence>
<evidence type="ECO:0000256" key="5">
    <source>
        <dbReference type="ARBA" id="ARBA00022475"/>
    </source>
</evidence>
<accession>A0A1I5ACX2</accession>
<evidence type="ECO:0000256" key="1">
    <source>
        <dbReference type="ARBA" id="ARBA00004533"/>
    </source>
</evidence>
<keyword evidence="6" id="KW-0997">Cell inner membrane</keyword>
<dbReference type="GO" id="GO:0005886">
    <property type="term" value="C:plasma membrane"/>
    <property type="evidence" value="ECO:0007669"/>
    <property type="project" value="UniProtKB-SubCell"/>
</dbReference>
<evidence type="ECO:0000256" key="13">
    <source>
        <dbReference type="ARBA" id="ARBA00041756"/>
    </source>
</evidence>
<comment type="pathway">
    <text evidence="2">Lipid metabolism.</text>
</comment>
<comment type="similarity">
    <text evidence="3 14">Belongs to the thiolase-like superfamily. Beta-ketoacyl-ACP synthases family.</text>
</comment>
<keyword evidence="4" id="KW-0536">Nodulation</keyword>
<dbReference type="Pfam" id="PF00109">
    <property type="entry name" value="ketoacyl-synt"/>
    <property type="match status" value="1"/>
</dbReference>
<dbReference type="Pfam" id="PF02801">
    <property type="entry name" value="Ketoacyl-synt_C"/>
    <property type="match status" value="1"/>
</dbReference>
<dbReference type="InterPro" id="IPR016039">
    <property type="entry name" value="Thiolase-like"/>
</dbReference>
<evidence type="ECO:0000256" key="7">
    <source>
        <dbReference type="ARBA" id="ARBA00022679"/>
    </source>
</evidence>
<evidence type="ECO:0000256" key="14">
    <source>
        <dbReference type="RuleBase" id="RU003694"/>
    </source>
</evidence>